<comment type="caution">
    <text evidence="1">The sequence shown here is derived from an EMBL/GenBank/DDBJ whole genome shotgun (WGS) entry which is preliminary data.</text>
</comment>
<reference evidence="1 2" key="1">
    <citation type="submission" date="2019-05" db="EMBL/GenBank/DDBJ databases">
        <title>Another draft genome of Portunus trituberculatus and its Hox gene families provides insights of decapod evolution.</title>
        <authorList>
            <person name="Jeong J.-H."/>
            <person name="Song I."/>
            <person name="Kim S."/>
            <person name="Choi T."/>
            <person name="Kim D."/>
            <person name="Ryu S."/>
            <person name="Kim W."/>
        </authorList>
    </citation>
    <scope>NUCLEOTIDE SEQUENCE [LARGE SCALE GENOMIC DNA]</scope>
    <source>
        <tissue evidence="1">Muscle</tissue>
    </source>
</reference>
<dbReference type="Proteomes" id="UP000324222">
    <property type="component" value="Unassembled WGS sequence"/>
</dbReference>
<evidence type="ECO:0000313" key="1">
    <source>
        <dbReference type="EMBL" id="MPC59974.1"/>
    </source>
</evidence>
<dbReference type="EMBL" id="VSRR010017044">
    <property type="protein sequence ID" value="MPC59974.1"/>
    <property type="molecule type" value="Genomic_DNA"/>
</dbReference>
<dbReference type="AlphaFoldDB" id="A0A5B7GTT0"/>
<protein>
    <submittedName>
        <fullName evidence="1">Uncharacterized protein</fullName>
    </submittedName>
</protein>
<keyword evidence="2" id="KW-1185">Reference proteome</keyword>
<gene>
    <name evidence="1" type="ORF">E2C01_054007</name>
</gene>
<sequence>MSSKACESVRERTVVVVVVAAMHWAALCTSPLAPRHEMQAGHSPAAVRVNAIAQPSRALHSYTIYPEDEATQRDGKGRHQCLATSCNFLVASFTDHLSSYSPLSVPRLRVI</sequence>
<name>A0A5B7GTT0_PORTR</name>
<organism evidence="1 2">
    <name type="scientific">Portunus trituberculatus</name>
    <name type="common">Swimming crab</name>
    <name type="synonym">Neptunus trituberculatus</name>
    <dbReference type="NCBI Taxonomy" id="210409"/>
    <lineage>
        <taxon>Eukaryota</taxon>
        <taxon>Metazoa</taxon>
        <taxon>Ecdysozoa</taxon>
        <taxon>Arthropoda</taxon>
        <taxon>Crustacea</taxon>
        <taxon>Multicrustacea</taxon>
        <taxon>Malacostraca</taxon>
        <taxon>Eumalacostraca</taxon>
        <taxon>Eucarida</taxon>
        <taxon>Decapoda</taxon>
        <taxon>Pleocyemata</taxon>
        <taxon>Brachyura</taxon>
        <taxon>Eubrachyura</taxon>
        <taxon>Portunoidea</taxon>
        <taxon>Portunidae</taxon>
        <taxon>Portuninae</taxon>
        <taxon>Portunus</taxon>
    </lineage>
</organism>
<accession>A0A5B7GTT0</accession>
<evidence type="ECO:0000313" key="2">
    <source>
        <dbReference type="Proteomes" id="UP000324222"/>
    </source>
</evidence>
<proteinExistence type="predicted"/>